<gene>
    <name evidence="14" type="ORF">NQ315_013637</name>
</gene>
<dbReference type="Proteomes" id="UP001159042">
    <property type="component" value="Unassembled WGS sequence"/>
</dbReference>
<keyword evidence="15" id="KW-1185">Reference proteome</keyword>
<keyword evidence="8" id="KW-0206">Cytoskeleton</keyword>
<organism evidence="14 15">
    <name type="scientific">Exocentrus adspersus</name>
    <dbReference type="NCBI Taxonomy" id="1586481"/>
    <lineage>
        <taxon>Eukaryota</taxon>
        <taxon>Metazoa</taxon>
        <taxon>Ecdysozoa</taxon>
        <taxon>Arthropoda</taxon>
        <taxon>Hexapoda</taxon>
        <taxon>Insecta</taxon>
        <taxon>Pterygota</taxon>
        <taxon>Neoptera</taxon>
        <taxon>Endopterygota</taxon>
        <taxon>Coleoptera</taxon>
        <taxon>Polyphaga</taxon>
        <taxon>Cucujiformia</taxon>
        <taxon>Chrysomeloidea</taxon>
        <taxon>Cerambycidae</taxon>
        <taxon>Lamiinae</taxon>
        <taxon>Acanthocinini</taxon>
        <taxon>Exocentrus</taxon>
    </lineage>
</organism>
<comment type="function">
    <text evidence="9">Plus-end directed microtubule motor that may be used for anterograde axonal transport and could conceivably move cargos in fly neurons different than those moved by kinesin heavy chain or other plus-end directed motors.</text>
</comment>
<comment type="similarity">
    <text evidence="10 11">Belongs to the TRAFAC class myosin-kinesin ATPase superfamily. Kinesin family.</text>
</comment>
<evidence type="ECO:0000256" key="7">
    <source>
        <dbReference type="ARBA" id="ARBA00023175"/>
    </source>
</evidence>
<keyword evidence="5 10" id="KW-0067">ATP-binding</keyword>
<evidence type="ECO:0000256" key="2">
    <source>
        <dbReference type="ARBA" id="ARBA00022490"/>
    </source>
</evidence>
<evidence type="ECO:0000256" key="1">
    <source>
        <dbReference type="ARBA" id="ARBA00004245"/>
    </source>
</evidence>
<accession>A0AAV8W4C2</accession>
<comment type="caution">
    <text evidence="14">The sequence shown here is derived from an EMBL/GenBank/DDBJ whole genome shotgun (WGS) entry which is preliminary data.</text>
</comment>
<evidence type="ECO:0000256" key="4">
    <source>
        <dbReference type="ARBA" id="ARBA00022741"/>
    </source>
</evidence>
<keyword evidence="4 10" id="KW-0547">Nucleotide-binding</keyword>
<evidence type="ECO:0000259" key="13">
    <source>
        <dbReference type="PROSITE" id="PS50067"/>
    </source>
</evidence>
<dbReference type="PANTHER" id="PTHR47969">
    <property type="entry name" value="CHROMOSOME-ASSOCIATED KINESIN KIF4A-RELATED"/>
    <property type="match status" value="1"/>
</dbReference>
<evidence type="ECO:0000256" key="9">
    <source>
        <dbReference type="ARBA" id="ARBA00060187"/>
    </source>
</evidence>
<dbReference type="SUPFAM" id="SSF52540">
    <property type="entry name" value="P-loop containing nucleoside triphosphate hydrolases"/>
    <property type="match status" value="1"/>
</dbReference>
<dbReference type="FunFam" id="3.40.850.10:FF:000029">
    <property type="entry name" value="Kinesin-like protein KIF17"/>
    <property type="match status" value="1"/>
</dbReference>
<feature type="domain" description="Kinesin motor" evidence="13">
    <location>
        <begin position="82"/>
        <end position="414"/>
    </location>
</feature>
<feature type="coiled-coil region" evidence="12">
    <location>
        <begin position="482"/>
        <end position="534"/>
    </location>
</feature>
<dbReference type="PRINTS" id="PR00380">
    <property type="entry name" value="KINESINHEAVY"/>
</dbReference>
<dbReference type="AlphaFoldDB" id="A0AAV8W4C2"/>
<keyword evidence="3 11" id="KW-0493">Microtubule</keyword>
<dbReference type="GO" id="GO:0007018">
    <property type="term" value="P:microtubule-based movement"/>
    <property type="evidence" value="ECO:0007669"/>
    <property type="project" value="InterPro"/>
</dbReference>
<evidence type="ECO:0000256" key="5">
    <source>
        <dbReference type="ARBA" id="ARBA00022840"/>
    </source>
</evidence>
<dbReference type="GO" id="GO:0008017">
    <property type="term" value="F:microtubule binding"/>
    <property type="evidence" value="ECO:0007669"/>
    <property type="project" value="InterPro"/>
</dbReference>
<name>A0AAV8W4C2_9CUCU</name>
<feature type="binding site" evidence="10">
    <location>
        <begin position="166"/>
        <end position="173"/>
    </location>
    <ligand>
        <name>ATP</name>
        <dbReference type="ChEBI" id="CHEBI:30616"/>
    </ligand>
</feature>
<reference evidence="14 15" key="1">
    <citation type="journal article" date="2023" name="Insect Mol. Biol.">
        <title>Genome sequencing provides insights into the evolution of gene families encoding plant cell wall-degrading enzymes in longhorned beetles.</title>
        <authorList>
            <person name="Shin N.R."/>
            <person name="Okamura Y."/>
            <person name="Kirsch R."/>
            <person name="Pauchet Y."/>
        </authorList>
    </citation>
    <scope>NUCLEOTIDE SEQUENCE [LARGE SCALE GENOMIC DNA]</scope>
    <source>
        <strain evidence="14">EAD_L_NR</strain>
    </source>
</reference>
<keyword evidence="7 10" id="KW-0505">Motor protein</keyword>
<evidence type="ECO:0000256" key="3">
    <source>
        <dbReference type="ARBA" id="ARBA00022701"/>
    </source>
</evidence>
<dbReference type="InterPro" id="IPR019821">
    <property type="entry name" value="Kinesin_motor_CS"/>
</dbReference>
<dbReference type="PROSITE" id="PS00411">
    <property type="entry name" value="KINESIN_MOTOR_1"/>
    <property type="match status" value="1"/>
</dbReference>
<dbReference type="PROSITE" id="PS50067">
    <property type="entry name" value="KINESIN_MOTOR_2"/>
    <property type="match status" value="1"/>
</dbReference>
<evidence type="ECO:0000256" key="6">
    <source>
        <dbReference type="ARBA" id="ARBA00023054"/>
    </source>
</evidence>
<evidence type="ECO:0000313" key="14">
    <source>
        <dbReference type="EMBL" id="KAJ8921165.1"/>
    </source>
</evidence>
<sequence>MSERLKMSSIHYLAFFKAFEEHRDYGPMKELKYEDFQEVLMLCPISFLHLKHVPVQFWANHDLVSFHTTLSSRCHSSGMAENVRVIVRCRPMNKKEIELNCKCVVRMKNCMVETWDPNEGASFPKQFTFDSTYDQDSYTEVIYNEICYSLVESVLEGYNATIFVYGQTGCGKSYTMEGIKTEDGSQKGVISRAFEHIFEAIAVTTGVKYLALVSYLEIYNEQIRDLLLPSEKLTTAPTLNLKENPSEGVTVPGLTLYPVHNATECENYLNIGSKNRMIGATLMNQNSSRSHSIFTISIEQISNLNNNESIRKGKLNLVDLAGSERQAKTGATGDRLKEATKINLSLSALGNVISALVDGKAKHIPYRDSKLTRLLQDSLGGNTRTLMIACVSPSSRDYMETLSTLRYANRAKNIHNKPKVNEDPKDAILRQYQEEIERLKNLLEEKQTSNFKFDDITNVSEEVNKNISSISSELDARRDRLIKQYQVEMAKLKNLHESEKNEKENILKQIQAIKNEYESNIQKLNQEIVHRQKKELCSKEEIVKRIEVLKAAMIGGEKANDQELSERRKKKKLAAERRASVIAHLLAKIDMNEDREILQNQYKDISQELHLKTEALRKYRHKVKALEKEISDIQSEFEAERQDYLETIRKQDRSVKLLSQISEKLVGTLKKECNYSDLDSIKEQAVWLDDAQKYKLPDVIVPRTKLPPPGRFTDTQTAPGRLQYEAEPYEDVNFKTDPLIKKFNKTEKEDIIGSYFRPTTKRANELLSQSTRLDTSKVFNTWRDYARRNKSTEDLSHEDTPNNSVNMNLSYGGLSSLFIHGSPSNNNDSYIKKPFRLEALPSIVKTRRQRLNTMEFL</sequence>
<evidence type="ECO:0000256" key="10">
    <source>
        <dbReference type="PROSITE-ProRule" id="PRU00283"/>
    </source>
</evidence>
<evidence type="ECO:0000313" key="15">
    <source>
        <dbReference type="Proteomes" id="UP001159042"/>
    </source>
</evidence>
<dbReference type="InterPro" id="IPR001752">
    <property type="entry name" value="Kinesin_motor_dom"/>
</dbReference>
<keyword evidence="2" id="KW-0963">Cytoplasm</keyword>
<dbReference type="InterPro" id="IPR036961">
    <property type="entry name" value="Kinesin_motor_dom_sf"/>
</dbReference>
<dbReference type="SMART" id="SM00129">
    <property type="entry name" value="KISc"/>
    <property type="match status" value="1"/>
</dbReference>
<dbReference type="GO" id="GO:0005524">
    <property type="term" value="F:ATP binding"/>
    <property type="evidence" value="ECO:0007669"/>
    <property type="project" value="UniProtKB-UniRule"/>
</dbReference>
<dbReference type="EMBL" id="JANEYG010000011">
    <property type="protein sequence ID" value="KAJ8921165.1"/>
    <property type="molecule type" value="Genomic_DNA"/>
</dbReference>
<dbReference type="Gene3D" id="3.40.850.10">
    <property type="entry name" value="Kinesin motor domain"/>
    <property type="match status" value="1"/>
</dbReference>
<dbReference type="Pfam" id="PF00225">
    <property type="entry name" value="Kinesin"/>
    <property type="match status" value="1"/>
</dbReference>
<feature type="coiled-coil region" evidence="12">
    <location>
        <begin position="588"/>
        <end position="643"/>
    </location>
</feature>
<comment type="subcellular location">
    <subcellularLocation>
        <location evidence="1">Cytoplasm</location>
        <location evidence="1">Cytoskeleton</location>
    </subcellularLocation>
</comment>
<dbReference type="PANTHER" id="PTHR47969:SF21">
    <property type="entry name" value="KINESIN-LIKE PROTEIN"/>
    <property type="match status" value="1"/>
</dbReference>
<dbReference type="GO" id="GO:0005874">
    <property type="term" value="C:microtubule"/>
    <property type="evidence" value="ECO:0007669"/>
    <property type="project" value="UniProtKB-KW"/>
</dbReference>
<dbReference type="InterPro" id="IPR027417">
    <property type="entry name" value="P-loop_NTPase"/>
</dbReference>
<proteinExistence type="inferred from homology"/>
<dbReference type="GO" id="GO:0003777">
    <property type="term" value="F:microtubule motor activity"/>
    <property type="evidence" value="ECO:0007669"/>
    <property type="project" value="InterPro"/>
</dbReference>
<evidence type="ECO:0000256" key="12">
    <source>
        <dbReference type="SAM" id="Coils"/>
    </source>
</evidence>
<protein>
    <recommendedName>
        <fullName evidence="11">Kinesin-like protein</fullName>
    </recommendedName>
</protein>
<evidence type="ECO:0000256" key="11">
    <source>
        <dbReference type="RuleBase" id="RU000394"/>
    </source>
</evidence>
<dbReference type="InterPro" id="IPR027640">
    <property type="entry name" value="Kinesin-like_fam"/>
</dbReference>
<keyword evidence="6 12" id="KW-0175">Coiled coil</keyword>
<evidence type="ECO:0000256" key="8">
    <source>
        <dbReference type="ARBA" id="ARBA00023212"/>
    </source>
</evidence>